<keyword evidence="8" id="KW-1185">Reference proteome</keyword>
<dbReference type="InterPro" id="IPR058245">
    <property type="entry name" value="NreC/VraR/RcsB-like_REC"/>
</dbReference>
<dbReference type="Proteomes" id="UP000186141">
    <property type="component" value="Unassembled WGS sequence"/>
</dbReference>
<feature type="modified residue" description="4-aspartylphosphate" evidence="3">
    <location>
        <position position="52"/>
    </location>
</feature>
<feature type="domain" description="Response regulatory" evidence="6">
    <location>
        <begin position="2"/>
        <end position="117"/>
    </location>
</feature>
<keyword evidence="1 3" id="KW-0597">Phosphoprotein</keyword>
<dbReference type="InterPro" id="IPR016032">
    <property type="entry name" value="Sig_transdc_resp-reg_C-effctor"/>
</dbReference>
<dbReference type="OrthoDB" id="3679796at2"/>
<dbReference type="EMBL" id="FTOT01000001">
    <property type="protein sequence ID" value="SIS54220.1"/>
    <property type="molecule type" value="Genomic_DNA"/>
</dbReference>
<evidence type="ECO:0000313" key="8">
    <source>
        <dbReference type="Proteomes" id="UP000186141"/>
    </source>
</evidence>
<dbReference type="CDD" id="cd06170">
    <property type="entry name" value="LuxR_C_like"/>
    <property type="match status" value="1"/>
</dbReference>
<evidence type="ECO:0000256" key="2">
    <source>
        <dbReference type="ARBA" id="ARBA00023125"/>
    </source>
</evidence>
<evidence type="ECO:0000259" key="5">
    <source>
        <dbReference type="PROSITE" id="PS50043"/>
    </source>
</evidence>
<dbReference type="SMART" id="SM00448">
    <property type="entry name" value="REC"/>
    <property type="match status" value="1"/>
</dbReference>
<dbReference type="Gene3D" id="1.10.10.10">
    <property type="entry name" value="Winged helix-like DNA-binding domain superfamily/Winged helix DNA-binding domain"/>
    <property type="match status" value="1"/>
</dbReference>
<gene>
    <name evidence="7" type="ORF">SAMN05421774_101113</name>
</gene>
<dbReference type="Pfam" id="PF00196">
    <property type="entry name" value="GerE"/>
    <property type="match status" value="1"/>
</dbReference>
<dbReference type="GO" id="GO:0006355">
    <property type="term" value="P:regulation of DNA-templated transcription"/>
    <property type="evidence" value="ECO:0007669"/>
    <property type="project" value="InterPro"/>
</dbReference>
<evidence type="ECO:0000256" key="3">
    <source>
        <dbReference type="PROSITE-ProRule" id="PRU00169"/>
    </source>
</evidence>
<dbReference type="GO" id="GO:0000160">
    <property type="term" value="P:phosphorelay signal transduction system"/>
    <property type="evidence" value="ECO:0007669"/>
    <property type="project" value="InterPro"/>
</dbReference>
<accession>A0A1N7JY18</accession>
<dbReference type="SUPFAM" id="SSF52172">
    <property type="entry name" value="CheY-like"/>
    <property type="match status" value="1"/>
</dbReference>
<dbReference type="InterPro" id="IPR051015">
    <property type="entry name" value="EvgA-like"/>
</dbReference>
<dbReference type="STRING" id="1086013.SAMN05421774_101113"/>
<name>A0A1N7JY18_9RHOB</name>
<feature type="domain" description="HTH luxR-type" evidence="5">
    <location>
        <begin position="132"/>
        <end position="197"/>
    </location>
</feature>
<evidence type="ECO:0000256" key="1">
    <source>
        <dbReference type="ARBA" id="ARBA00022553"/>
    </source>
</evidence>
<evidence type="ECO:0000313" key="7">
    <source>
        <dbReference type="EMBL" id="SIS54220.1"/>
    </source>
</evidence>
<evidence type="ECO:0000256" key="4">
    <source>
        <dbReference type="SAM" id="MobiDB-lite"/>
    </source>
</evidence>
<feature type="region of interest" description="Disordered" evidence="4">
    <location>
        <begin position="120"/>
        <end position="139"/>
    </location>
</feature>
<dbReference type="Gene3D" id="3.40.50.2300">
    <property type="match status" value="1"/>
</dbReference>
<dbReference type="PROSITE" id="PS50043">
    <property type="entry name" value="HTH_LUXR_2"/>
    <property type="match status" value="1"/>
</dbReference>
<dbReference type="SUPFAM" id="SSF46894">
    <property type="entry name" value="C-terminal effector domain of the bipartite response regulators"/>
    <property type="match status" value="1"/>
</dbReference>
<dbReference type="PRINTS" id="PR00038">
    <property type="entry name" value="HTHLUXR"/>
</dbReference>
<sequence>MRVLFADDHELLRDTLALFLHSAGIRTDTAADLDGAMARIDAAGPFDLVLLDLAMPGMNGLAGLRHMLEANGGRPVALISGSVRRETVDQAKALGAAGFLEKTLSPEDFTAAIRAMASGAACPQERSEQSRPATGERPLTRRELQVLEGFCHGLSNREIAAKLDISEPTVKLHARTLCRKLGAANRTQAAMVARETGLF</sequence>
<dbReference type="InterPro" id="IPR000792">
    <property type="entry name" value="Tscrpt_reg_LuxR_C"/>
</dbReference>
<organism evidence="7 8">
    <name type="scientific">Gemmobacter megaterium</name>
    <dbReference type="NCBI Taxonomy" id="1086013"/>
    <lineage>
        <taxon>Bacteria</taxon>
        <taxon>Pseudomonadati</taxon>
        <taxon>Pseudomonadota</taxon>
        <taxon>Alphaproteobacteria</taxon>
        <taxon>Rhodobacterales</taxon>
        <taxon>Paracoccaceae</taxon>
        <taxon>Gemmobacter</taxon>
    </lineage>
</organism>
<keyword evidence="2" id="KW-0238">DNA-binding</keyword>
<dbReference type="RefSeq" id="WP_076527680.1">
    <property type="nucleotide sequence ID" value="NZ_BMEH01000001.1"/>
</dbReference>
<dbReference type="PANTHER" id="PTHR45566">
    <property type="entry name" value="HTH-TYPE TRANSCRIPTIONAL REGULATOR YHJB-RELATED"/>
    <property type="match status" value="1"/>
</dbReference>
<reference evidence="7 8" key="1">
    <citation type="submission" date="2017-01" db="EMBL/GenBank/DDBJ databases">
        <authorList>
            <person name="Mah S.A."/>
            <person name="Swanson W.J."/>
            <person name="Moy G.W."/>
            <person name="Vacquier V.D."/>
        </authorList>
    </citation>
    <scope>NUCLEOTIDE SEQUENCE [LARGE SCALE GENOMIC DNA]</scope>
    <source>
        <strain evidence="7 8">DSM 26375</strain>
    </source>
</reference>
<dbReference type="InterPro" id="IPR036388">
    <property type="entry name" value="WH-like_DNA-bd_sf"/>
</dbReference>
<dbReference type="CDD" id="cd17535">
    <property type="entry name" value="REC_NarL-like"/>
    <property type="match status" value="1"/>
</dbReference>
<dbReference type="InterPro" id="IPR001789">
    <property type="entry name" value="Sig_transdc_resp-reg_receiver"/>
</dbReference>
<evidence type="ECO:0000259" key="6">
    <source>
        <dbReference type="PROSITE" id="PS50110"/>
    </source>
</evidence>
<dbReference type="Pfam" id="PF00072">
    <property type="entry name" value="Response_reg"/>
    <property type="match status" value="1"/>
</dbReference>
<dbReference type="PROSITE" id="PS50110">
    <property type="entry name" value="RESPONSE_REGULATORY"/>
    <property type="match status" value="1"/>
</dbReference>
<dbReference type="PANTHER" id="PTHR45566:SF2">
    <property type="entry name" value="NARL SUBFAMILY"/>
    <property type="match status" value="1"/>
</dbReference>
<dbReference type="GO" id="GO:0003677">
    <property type="term" value="F:DNA binding"/>
    <property type="evidence" value="ECO:0007669"/>
    <property type="project" value="UniProtKB-KW"/>
</dbReference>
<dbReference type="AlphaFoldDB" id="A0A1N7JY18"/>
<dbReference type="InterPro" id="IPR011006">
    <property type="entry name" value="CheY-like_superfamily"/>
</dbReference>
<proteinExistence type="predicted"/>
<dbReference type="SMART" id="SM00421">
    <property type="entry name" value="HTH_LUXR"/>
    <property type="match status" value="1"/>
</dbReference>
<protein>
    <submittedName>
        <fullName evidence="7">Two component transcriptional regulator, LuxR family</fullName>
    </submittedName>
</protein>